<evidence type="ECO:0000313" key="9">
    <source>
        <dbReference type="Proteomes" id="UP000800094"/>
    </source>
</evidence>
<dbReference type="Pfam" id="PF00999">
    <property type="entry name" value="Na_H_Exchanger"/>
    <property type="match status" value="1"/>
</dbReference>
<proteinExistence type="predicted"/>
<reference evidence="8" key="1">
    <citation type="journal article" date="2020" name="Stud. Mycol.">
        <title>101 Dothideomycetes genomes: a test case for predicting lifestyles and emergence of pathogens.</title>
        <authorList>
            <person name="Haridas S."/>
            <person name="Albert R."/>
            <person name="Binder M."/>
            <person name="Bloem J."/>
            <person name="Labutti K."/>
            <person name="Salamov A."/>
            <person name="Andreopoulos B."/>
            <person name="Baker S."/>
            <person name="Barry K."/>
            <person name="Bills G."/>
            <person name="Bluhm B."/>
            <person name="Cannon C."/>
            <person name="Castanera R."/>
            <person name="Culley D."/>
            <person name="Daum C."/>
            <person name="Ezra D."/>
            <person name="Gonzalez J."/>
            <person name="Henrissat B."/>
            <person name="Kuo A."/>
            <person name="Liang C."/>
            <person name="Lipzen A."/>
            <person name="Lutzoni F."/>
            <person name="Magnuson J."/>
            <person name="Mondo S."/>
            <person name="Nolan M."/>
            <person name="Ohm R."/>
            <person name="Pangilinan J."/>
            <person name="Park H.-J."/>
            <person name="Ramirez L."/>
            <person name="Alfaro M."/>
            <person name="Sun H."/>
            <person name="Tritt A."/>
            <person name="Yoshinaga Y."/>
            <person name="Zwiers L.-H."/>
            <person name="Turgeon B."/>
            <person name="Goodwin S."/>
            <person name="Spatafora J."/>
            <person name="Crous P."/>
            <person name="Grigoriev I."/>
        </authorList>
    </citation>
    <scope>NUCLEOTIDE SEQUENCE</scope>
    <source>
        <strain evidence="8">CBS 122368</strain>
    </source>
</reference>
<feature type="domain" description="Cation/H+ exchanger transmembrane" evidence="7">
    <location>
        <begin position="26"/>
        <end position="430"/>
    </location>
</feature>
<name>A0A6A6IBI5_9PLEO</name>
<evidence type="ECO:0000256" key="6">
    <source>
        <dbReference type="SAM" id="Phobius"/>
    </source>
</evidence>
<dbReference type="RefSeq" id="XP_033682948.1">
    <property type="nucleotide sequence ID" value="XM_033835595.1"/>
</dbReference>
<dbReference type="OrthoDB" id="5327978at2759"/>
<feature type="transmembrane region" description="Helical" evidence="6">
    <location>
        <begin position="104"/>
        <end position="124"/>
    </location>
</feature>
<feature type="transmembrane region" description="Helical" evidence="6">
    <location>
        <begin position="180"/>
        <end position="197"/>
    </location>
</feature>
<evidence type="ECO:0000256" key="2">
    <source>
        <dbReference type="ARBA" id="ARBA00022692"/>
    </source>
</evidence>
<evidence type="ECO:0000313" key="8">
    <source>
        <dbReference type="EMBL" id="KAF2247944.1"/>
    </source>
</evidence>
<keyword evidence="3 6" id="KW-1133">Transmembrane helix</keyword>
<evidence type="ECO:0000256" key="5">
    <source>
        <dbReference type="SAM" id="MobiDB-lite"/>
    </source>
</evidence>
<dbReference type="GO" id="GO:0120029">
    <property type="term" value="P:proton export across plasma membrane"/>
    <property type="evidence" value="ECO:0007669"/>
    <property type="project" value="InterPro"/>
</dbReference>
<dbReference type="GO" id="GO:0005886">
    <property type="term" value="C:plasma membrane"/>
    <property type="evidence" value="ECO:0007669"/>
    <property type="project" value="InterPro"/>
</dbReference>
<feature type="region of interest" description="Disordered" evidence="5">
    <location>
        <begin position="451"/>
        <end position="483"/>
    </location>
</feature>
<dbReference type="GO" id="GO:0042391">
    <property type="term" value="P:regulation of membrane potential"/>
    <property type="evidence" value="ECO:0007669"/>
    <property type="project" value="InterPro"/>
</dbReference>
<keyword evidence="9" id="KW-1185">Reference proteome</keyword>
<accession>A0A6A6IBI5</accession>
<organism evidence="8 9">
    <name type="scientific">Trematosphaeria pertusa</name>
    <dbReference type="NCBI Taxonomy" id="390896"/>
    <lineage>
        <taxon>Eukaryota</taxon>
        <taxon>Fungi</taxon>
        <taxon>Dikarya</taxon>
        <taxon>Ascomycota</taxon>
        <taxon>Pezizomycotina</taxon>
        <taxon>Dothideomycetes</taxon>
        <taxon>Pleosporomycetidae</taxon>
        <taxon>Pleosporales</taxon>
        <taxon>Massarineae</taxon>
        <taxon>Trematosphaeriaceae</taxon>
        <taxon>Trematosphaeria</taxon>
    </lineage>
</organism>
<comment type="subcellular location">
    <subcellularLocation>
        <location evidence="1">Membrane</location>
        <topology evidence="1">Multi-pass membrane protein</topology>
    </subcellularLocation>
</comment>
<dbReference type="AlphaFoldDB" id="A0A6A6IBI5"/>
<dbReference type="GeneID" id="54588925"/>
<gene>
    <name evidence="8" type="ORF">BU26DRAFT_605504</name>
</gene>
<feature type="transmembrane region" description="Helical" evidence="6">
    <location>
        <begin position="209"/>
        <end position="230"/>
    </location>
</feature>
<feature type="transmembrane region" description="Helical" evidence="6">
    <location>
        <begin position="6"/>
        <end position="28"/>
    </location>
</feature>
<evidence type="ECO:0000256" key="3">
    <source>
        <dbReference type="ARBA" id="ARBA00022989"/>
    </source>
</evidence>
<dbReference type="InterPro" id="IPR006153">
    <property type="entry name" value="Cation/H_exchanger_TM"/>
</dbReference>
<feature type="transmembrane region" description="Helical" evidence="6">
    <location>
        <begin position="69"/>
        <end position="92"/>
    </location>
</feature>
<dbReference type="PANTHER" id="PTHR31382:SF1">
    <property type="entry name" value="SODIUM ION_PROTON EXCHANGER (EUROFUNG)"/>
    <property type="match status" value="1"/>
</dbReference>
<evidence type="ECO:0000256" key="4">
    <source>
        <dbReference type="ARBA" id="ARBA00023136"/>
    </source>
</evidence>
<evidence type="ECO:0000256" key="1">
    <source>
        <dbReference type="ARBA" id="ARBA00004141"/>
    </source>
</evidence>
<keyword evidence="4 6" id="KW-0472">Membrane</keyword>
<dbReference type="EMBL" id="ML987196">
    <property type="protein sequence ID" value="KAF2247944.1"/>
    <property type="molecule type" value="Genomic_DNA"/>
</dbReference>
<feature type="transmembrane region" description="Helical" evidence="6">
    <location>
        <begin position="250"/>
        <end position="268"/>
    </location>
</feature>
<feature type="transmembrane region" description="Helical" evidence="6">
    <location>
        <begin position="414"/>
        <end position="438"/>
    </location>
</feature>
<feature type="transmembrane region" description="Helical" evidence="6">
    <location>
        <begin position="365"/>
        <end position="385"/>
    </location>
</feature>
<dbReference type="Proteomes" id="UP000800094">
    <property type="component" value="Unassembled WGS sequence"/>
</dbReference>
<dbReference type="InterPro" id="IPR004712">
    <property type="entry name" value="Na+/H+_antiporter_fungi"/>
</dbReference>
<sequence>MSAEAILNFNLVCCALGGFVTLFGLVSYLLKEGFYVTEPLVSLTAGAFLSPYGLNLIRPLEYAGSQEAIDTITLCFTRLVLGVQLVIAGVQLPHKYLKTEWRSLAILLGPGMMTMWIVTSLLVWKLVPGLTLVQGLIVGACVTPTDPVLSNSIVKGKFADKHISTPLQRIILAESGANDGLGYLFLFLPLYIVGFSGSDGGTEKAVTSWLGDTCFYTVFLSVVYGAVAGWAAKEALFWAERRRLVDKESFHLFVVALALFIIGTVGLIDADDVLACFIAGNTFTWDDWFRQQTEDDSLQPIMDLLLNVAVFMWAGAVCPWETFLSNDIIPVHRLVLLGILVLLLRRLPMVFALRKQIHQIHTTRHALLTGFFGPIGISAIFYLYVTLDFLRDVQVRDPGRGDCEKLAEVTLVTVWWLVITSVIVHGLSIPLANLALYLKQFLRSARRWGFKKEESPRGSEEAGRGSHDPERWPLLAERSESAC</sequence>
<dbReference type="GO" id="GO:0015385">
    <property type="term" value="F:sodium:proton antiporter activity"/>
    <property type="evidence" value="ECO:0007669"/>
    <property type="project" value="InterPro"/>
</dbReference>
<keyword evidence="2 6" id="KW-0812">Transmembrane</keyword>
<dbReference type="PANTHER" id="PTHR31382">
    <property type="entry name" value="NA(+)/H(+) ANTIPORTER"/>
    <property type="match status" value="1"/>
</dbReference>
<protein>
    <submittedName>
        <fullName evidence="8">Na/H antiporter</fullName>
    </submittedName>
</protein>
<dbReference type="GO" id="GO:0036376">
    <property type="term" value="P:sodium ion export across plasma membrane"/>
    <property type="evidence" value="ECO:0007669"/>
    <property type="project" value="InterPro"/>
</dbReference>
<evidence type="ECO:0000259" key="7">
    <source>
        <dbReference type="Pfam" id="PF00999"/>
    </source>
</evidence>
<feature type="transmembrane region" description="Helical" evidence="6">
    <location>
        <begin position="40"/>
        <end position="57"/>
    </location>
</feature>